<keyword evidence="1" id="KW-0472">Membrane</keyword>
<protein>
    <recommendedName>
        <fullName evidence="2">PH domain-containing protein</fullName>
    </recommendedName>
</protein>
<dbReference type="AlphaFoldDB" id="A0A542SLX7"/>
<dbReference type="Proteomes" id="UP000316181">
    <property type="component" value="Unassembled WGS sequence"/>
</dbReference>
<dbReference type="EMBL" id="VFNV01000001">
    <property type="protein sequence ID" value="TQK75622.1"/>
    <property type="molecule type" value="Genomic_DNA"/>
</dbReference>
<evidence type="ECO:0000313" key="3">
    <source>
        <dbReference type="EMBL" id="TQK75622.1"/>
    </source>
</evidence>
<keyword evidence="1" id="KW-0812">Transmembrane</keyword>
<dbReference type="Pfam" id="PF25362">
    <property type="entry name" value="bPH_11"/>
    <property type="match status" value="1"/>
</dbReference>
<comment type="caution">
    <text evidence="3">The sequence shown here is derived from an EMBL/GenBank/DDBJ whole genome shotgun (WGS) entry which is preliminary data.</text>
</comment>
<evidence type="ECO:0000313" key="4">
    <source>
        <dbReference type="Proteomes" id="UP000316181"/>
    </source>
</evidence>
<dbReference type="InterPro" id="IPR057446">
    <property type="entry name" value="PH_bac"/>
</dbReference>
<proteinExistence type="predicted"/>
<sequence length="176" mass="18154">MMSAPIAVGVWSLLGVGLIVALVFGLRRRSHDGGELVPVLPQAPSDLGDEFAGGIAATYVSTTAHGDWLARIGEHGLGHRAAARVGVTSAGVLIARQGEADVFIPASRVREHHAATGIAGKYAPHDGLDVISWQVPAGGAVVDTGLRIVSKQDRARLSAALDSLLATQSSTTKEIP</sequence>
<keyword evidence="4" id="KW-1185">Reference proteome</keyword>
<dbReference type="OrthoDB" id="3826692at2"/>
<feature type="domain" description="PH" evidence="2">
    <location>
        <begin position="38"/>
        <end position="160"/>
    </location>
</feature>
<name>A0A542SLX7_9MICO</name>
<gene>
    <name evidence="3" type="ORF">FB389_0252</name>
</gene>
<reference evidence="3 4" key="1">
    <citation type="submission" date="2019-06" db="EMBL/GenBank/DDBJ databases">
        <title>Sequencing the genomes of 1000 actinobacteria strains.</title>
        <authorList>
            <person name="Klenk H.-P."/>
        </authorList>
    </citation>
    <scope>NUCLEOTIDE SEQUENCE [LARGE SCALE GENOMIC DNA]</scope>
    <source>
        <strain evidence="3 4">DSM 10596</strain>
    </source>
</reference>
<dbReference type="RefSeq" id="WP_142111006.1">
    <property type="nucleotide sequence ID" value="NZ_BAAATB010000003.1"/>
</dbReference>
<accession>A0A542SLX7</accession>
<feature type="transmembrane region" description="Helical" evidence="1">
    <location>
        <begin position="6"/>
        <end position="26"/>
    </location>
</feature>
<keyword evidence="1" id="KW-1133">Transmembrane helix</keyword>
<evidence type="ECO:0000256" key="1">
    <source>
        <dbReference type="SAM" id="Phobius"/>
    </source>
</evidence>
<evidence type="ECO:0000259" key="2">
    <source>
        <dbReference type="Pfam" id="PF25362"/>
    </source>
</evidence>
<organism evidence="3 4">
    <name type="scientific">Rarobacter incanus</name>
    <dbReference type="NCBI Taxonomy" id="153494"/>
    <lineage>
        <taxon>Bacteria</taxon>
        <taxon>Bacillati</taxon>
        <taxon>Actinomycetota</taxon>
        <taxon>Actinomycetes</taxon>
        <taxon>Micrococcales</taxon>
        <taxon>Rarobacteraceae</taxon>
        <taxon>Rarobacter</taxon>
    </lineage>
</organism>